<dbReference type="Proteomes" id="UP001370590">
    <property type="component" value="Unassembled WGS sequence"/>
</dbReference>
<gene>
    <name evidence="2" type="ORF">R4146_02585</name>
</gene>
<organism evidence="2 3">
    <name type="scientific">Nicoliella lavandulae</name>
    <dbReference type="NCBI Taxonomy" id="3082954"/>
    <lineage>
        <taxon>Bacteria</taxon>
        <taxon>Bacillati</taxon>
        <taxon>Bacillota</taxon>
        <taxon>Bacilli</taxon>
        <taxon>Lactobacillales</taxon>
        <taxon>Lactobacillaceae</taxon>
        <taxon>Nicoliella</taxon>
    </lineage>
</organism>
<reference evidence="2 3" key="1">
    <citation type="submission" date="2023-10" db="EMBL/GenBank/DDBJ databases">
        <title>Nicoliella lavandulae sp. nov. isolated from Lavandula angustifolia flowers.</title>
        <authorList>
            <person name="Alcantara C."/>
            <person name="Zuniga M."/>
            <person name="Landete J.M."/>
            <person name="Monedero V."/>
        </authorList>
    </citation>
    <scope>NUCLEOTIDE SEQUENCE [LARGE SCALE GENOMIC DNA]</scope>
    <source>
        <strain evidence="2 3">Es01</strain>
    </source>
</reference>
<keyword evidence="3" id="KW-1185">Reference proteome</keyword>
<name>A0ABU8SJH1_9LACO</name>
<comment type="caution">
    <text evidence="2">The sequence shown here is derived from an EMBL/GenBank/DDBJ whole genome shotgun (WGS) entry which is preliminary data.</text>
</comment>
<dbReference type="SUPFAM" id="SSF109604">
    <property type="entry name" value="HD-domain/PDEase-like"/>
    <property type="match status" value="1"/>
</dbReference>
<dbReference type="RefSeq" id="WP_339959888.1">
    <property type="nucleotide sequence ID" value="NZ_JAWMWH010000001.1"/>
</dbReference>
<sequence length="212" mass="24571">MEIAFDQVEPYVKARMQNDSTGHNYDHVERVVNNVQAIIVNESKANALVALTAAYLHDLIDDKLVDDPEQQIAVVKQQLAKWHYSEDKIDQIMDIIEHMSFSKNLDHQYHLSIEGQIVQDADRLDAIGAIGIARAFYYGGHFGESMYDPMIKPRQQLTPETYRQPTTIVNHFYEKLLRIKDTLNTDTAKEMARVRQRVMQEFLTEFKVEWGS</sequence>
<dbReference type="PANTHER" id="PTHR33594">
    <property type="entry name" value="SUPERFAMILY HYDROLASE, PUTATIVE (AFU_ORTHOLOGUE AFUA_1G03035)-RELATED"/>
    <property type="match status" value="1"/>
</dbReference>
<dbReference type="Gene3D" id="1.10.472.50">
    <property type="entry name" value="HD-domain/PDEase-like"/>
    <property type="match status" value="1"/>
</dbReference>
<dbReference type="PANTHER" id="PTHR33594:SF1">
    <property type="entry name" value="HD_PDEASE DOMAIN-CONTAINING PROTEIN"/>
    <property type="match status" value="1"/>
</dbReference>
<evidence type="ECO:0000313" key="2">
    <source>
        <dbReference type="EMBL" id="MEJ6400066.1"/>
    </source>
</evidence>
<dbReference type="CDD" id="cd00077">
    <property type="entry name" value="HDc"/>
    <property type="match status" value="1"/>
</dbReference>
<dbReference type="Pfam" id="PF01966">
    <property type="entry name" value="HD"/>
    <property type="match status" value="1"/>
</dbReference>
<dbReference type="InterPro" id="IPR006674">
    <property type="entry name" value="HD_domain"/>
</dbReference>
<proteinExistence type="predicted"/>
<dbReference type="Gene3D" id="1.20.58.1910">
    <property type="match status" value="1"/>
</dbReference>
<protein>
    <submittedName>
        <fullName evidence="2">HD domain-containing protein</fullName>
    </submittedName>
</protein>
<feature type="domain" description="HD/PDEase" evidence="1">
    <location>
        <begin position="20"/>
        <end position="136"/>
    </location>
</feature>
<dbReference type="SMART" id="SM00471">
    <property type="entry name" value="HDc"/>
    <property type="match status" value="1"/>
</dbReference>
<dbReference type="EMBL" id="JAWMWH010000001">
    <property type="protein sequence ID" value="MEJ6400066.1"/>
    <property type="molecule type" value="Genomic_DNA"/>
</dbReference>
<evidence type="ECO:0000313" key="3">
    <source>
        <dbReference type="Proteomes" id="UP001370590"/>
    </source>
</evidence>
<evidence type="ECO:0000259" key="1">
    <source>
        <dbReference type="SMART" id="SM00471"/>
    </source>
</evidence>
<dbReference type="InterPro" id="IPR003607">
    <property type="entry name" value="HD/PDEase_dom"/>
</dbReference>
<accession>A0ABU8SJH1</accession>